<dbReference type="OrthoDB" id="9974981at2759"/>
<keyword evidence="1" id="KW-0521">NADP</keyword>
<name>A0A177CGC6_9PLEO</name>
<dbReference type="InParanoid" id="A0A177CGC6"/>
<dbReference type="GeneID" id="28757864"/>
<proteinExistence type="predicted"/>
<dbReference type="SUPFAM" id="SSF51735">
    <property type="entry name" value="NAD(P)-binding Rossmann-fold domains"/>
    <property type="match status" value="1"/>
</dbReference>
<dbReference type="InterPro" id="IPR036291">
    <property type="entry name" value="NAD(P)-bd_dom_sf"/>
</dbReference>
<evidence type="ECO:0000256" key="1">
    <source>
        <dbReference type="ARBA" id="ARBA00022857"/>
    </source>
</evidence>
<dbReference type="InterPro" id="IPR045312">
    <property type="entry name" value="PCBER-like"/>
</dbReference>
<dbReference type="PANTHER" id="PTHR47706">
    <property type="entry name" value="NMRA-LIKE FAMILY PROTEIN"/>
    <property type="match status" value="1"/>
</dbReference>
<dbReference type="CDD" id="cd05259">
    <property type="entry name" value="PCBER_SDR_a"/>
    <property type="match status" value="1"/>
</dbReference>
<dbReference type="RefSeq" id="XP_018036243.1">
    <property type="nucleotide sequence ID" value="XM_018174378.1"/>
</dbReference>
<organism evidence="4 5">
    <name type="scientific">Paraphaeosphaeria sporulosa</name>
    <dbReference type="NCBI Taxonomy" id="1460663"/>
    <lineage>
        <taxon>Eukaryota</taxon>
        <taxon>Fungi</taxon>
        <taxon>Dikarya</taxon>
        <taxon>Ascomycota</taxon>
        <taxon>Pezizomycotina</taxon>
        <taxon>Dothideomycetes</taxon>
        <taxon>Pleosporomycetidae</taxon>
        <taxon>Pleosporales</taxon>
        <taxon>Massarineae</taxon>
        <taxon>Didymosphaeriaceae</taxon>
        <taxon>Paraphaeosphaeria</taxon>
    </lineage>
</organism>
<dbReference type="STRING" id="1460663.A0A177CGC6"/>
<evidence type="ECO:0000313" key="4">
    <source>
        <dbReference type="EMBL" id="OAG05878.1"/>
    </source>
</evidence>
<dbReference type="InterPro" id="IPR051609">
    <property type="entry name" value="NmrA/Isoflavone_reductase-like"/>
</dbReference>
<dbReference type="GO" id="GO:0016491">
    <property type="term" value="F:oxidoreductase activity"/>
    <property type="evidence" value="ECO:0007669"/>
    <property type="project" value="UniProtKB-KW"/>
</dbReference>
<keyword evidence="2" id="KW-0560">Oxidoreductase</keyword>
<keyword evidence="5" id="KW-1185">Reference proteome</keyword>
<dbReference type="Gene3D" id="3.90.25.10">
    <property type="entry name" value="UDP-galactose 4-epimerase, domain 1"/>
    <property type="match status" value="1"/>
</dbReference>
<dbReference type="Gene3D" id="3.40.50.720">
    <property type="entry name" value="NAD(P)-binding Rossmann-like Domain"/>
    <property type="match status" value="1"/>
</dbReference>
<evidence type="ECO:0000256" key="2">
    <source>
        <dbReference type="ARBA" id="ARBA00023002"/>
    </source>
</evidence>
<feature type="domain" description="NmrA-like" evidence="3">
    <location>
        <begin position="4"/>
        <end position="244"/>
    </location>
</feature>
<gene>
    <name evidence="4" type="ORF">CC84DRAFT_1090863</name>
</gene>
<evidence type="ECO:0000313" key="5">
    <source>
        <dbReference type="Proteomes" id="UP000077069"/>
    </source>
</evidence>
<dbReference type="Pfam" id="PF05368">
    <property type="entry name" value="NmrA"/>
    <property type="match status" value="1"/>
</dbReference>
<protein>
    <submittedName>
        <fullName evidence="4">Oxidoreductase CipA-like protein</fullName>
    </submittedName>
</protein>
<dbReference type="EMBL" id="KV441552">
    <property type="protein sequence ID" value="OAG05878.1"/>
    <property type="molecule type" value="Genomic_DNA"/>
</dbReference>
<dbReference type="Proteomes" id="UP000077069">
    <property type="component" value="Unassembled WGS sequence"/>
</dbReference>
<dbReference type="AlphaFoldDB" id="A0A177CGC6"/>
<accession>A0A177CGC6</accession>
<dbReference type="InterPro" id="IPR008030">
    <property type="entry name" value="NmrA-like"/>
</dbReference>
<dbReference type="PANTHER" id="PTHR47706:SF1">
    <property type="entry name" value="CIPA-LIKE, PUTATIVE (AFU_ORTHOLOGUE AFUA_1G12460)-RELATED"/>
    <property type="match status" value="1"/>
</dbReference>
<evidence type="ECO:0000259" key="3">
    <source>
        <dbReference type="Pfam" id="PF05368"/>
    </source>
</evidence>
<reference evidence="4 5" key="1">
    <citation type="submission" date="2016-05" db="EMBL/GenBank/DDBJ databases">
        <title>Comparative analysis of secretome profiles of manganese(II)-oxidizing ascomycete fungi.</title>
        <authorList>
            <consortium name="DOE Joint Genome Institute"/>
            <person name="Zeiner C.A."/>
            <person name="Purvine S.O."/>
            <person name="Zink E.M."/>
            <person name="Wu S."/>
            <person name="Pasa-Tolic L."/>
            <person name="Chaput D.L."/>
            <person name="Haridas S."/>
            <person name="Grigoriev I.V."/>
            <person name="Santelli C.M."/>
            <person name="Hansel C.M."/>
        </authorList>
    </citation>
    <scope>NUCLEOTIDE SEQUENCE [LARGE SCALE GENOMIC DNA]</scope>
    <source>
        <strain evidence="4 5">AP3s5-JAC2a</strain>
    </source>
</reference>
<sequence length="301" mass="32059">MPTHVALAGATGLLGPVILAALLAAEHKVTVLTRVGSMAAEKLPLHPNMSVRQVDLADAGSIIPALGGVSVVISCVAASALDAQNPLIDAAVAAGATRFIPAEYGLDSANPKAVLLPIIREKAATQTHLRAKVRETGGAFSWTAIANGWFLDWVLQSTDILLDVKAKSAVRYNGGDVRFSAALLSDVAHAVVSIIARQDETRDRLVYIHSAVVTQNQLLRYAEEKDGRKWTTSAKGSDELLREIWGAVDRRDLGTAYTLVPILGCSDLEYGCDYSGHDDNELLGIREMSEGEVRGLVEGLL</sequence>